<dbReference type="EMBL" id="CP159534">
    <property type="protein sequence ID" value="XCJ75076.1"/>
    <property type="molecule type" value="Genomic_DNA"/>
</dbReference>
<dbReference type="AlphaFoldDB" id="A0AAU8J4C3"/>
<dbReference type="PANTHER" id="PTHR43581">
    <property type="entry name" value="ATP/GTP PHOSPHATASE"/>
    <property type="match status" value="1"/>
</dbReference>
<dbReference type="Pfam" id="PF13175">
    <property type="entry name" value="AAA_15"/>
    <property type="match status" value="1"/>
</dbReference>
<dbReference type="InterPro" id="IPR027417">
    <property type="entry name" value="P-loop_NTPase"/>
</dbReference>
<dbReference type="Gene3D" id="3.40.50.300">
    <property type="entry name" value="P-loop containing nucleotide triphosphate hydrolases"/>
    <property type="match status" value="2"/>
</dbReference>
<organism evidence="2">
    <name type="scientific">Streptomyces tabacisoli</name>
    <dbReference type="NCBI Taxonomy" id="3156398"/>
    <lineage>
        <taxon>Bacteria</taxon>
        <taxon>Bacillati</taxon>
        <taxon>Actinomycetota</taxon>
        <taxon>Actinomycetes</taxon>
        <taxon>Kitasatosporales</taxon>
        <taxon>Streptomycetaceae</taxon>
        <taxon>Streptomyces</taxon>
    </lineage>
</organism>
<dbReference type="RefSeq" id="WP_353946510.1">
    <property type="nucleotide sequence ID" value="NZ_CP159534.1"/>
</dbReference>
<accession>A0AAU8J4C3</accession>
<reference evidence="2" key="1">
    <citation type="submission" date="2024-06" db="EMBL/GenBank/DDBJ databases">
        <title>Streptomyces sp. strain HUAS MG91 genome sequences.</title>
        <authorList>
            <person name="Mo P."/>
        </authorList>
    </citation>
    <scope>NUCLEOTIDE SEQUENCE</scope>
    <source>
        <strain evidence="2">HUAS MG91</strain>
    </source>
</reference>
<dbReference type="PANTHER" id="PTHR43581:SF2">
    <property type="entry name" value="EXCINUCLEASE ATPASE SUBUNIT"/>
    <property type="match status" value="1"/>
</dbReference>
<dbReference type="InterPro" id="IPR041685">
    <property type="entry name" value="AAA_GajA/Old/RecF-like"/>
</dbReference>
<dbReference type="Pfam" id="PF20469">
    <property type="entry name" value="OLD-like_TOPRIM"/>
    <property type="match status" value="1"/>
</dbReference>
<dbReference type="CDD" id="cd01026">
    <property type="entry name" value="TOPRIM_OLD"/>
    <property type="match status" value="1"/>
</dbReference>
<gene>
    <name evidence="2" type="ORF">ABII15_36170</name>
</gene>
<proteinExistence type="predicted"/>
<dbReference type="KEGG" id="stac:ABII15_36170"/>
<feature type="domain" description="AAA+ ATPase" evidence="1">
    <location>
        <begin position="22"/>
        <end position="418"/>
    </location>
</feature>
<sequence>MHVTHARVSNFRALRDAEVQVDASTTLIVGRNNSGKTSFVNLFEKFFSASDDVKFVLEDFTTSRIADLEHARRQFTEAVQLDADGDEEAAVALRSKALELVPAIHLAITIDYDEEDDLAPISSAILDLDETCHSVRIVAELAATDPVNLLADFSEAAYRAGSQFNSHKWLRRKFNEYFTATYRAVSPVDDSVSRELKPSAARSMLAVRFIYAQNKFDDTPADKTRTLSKTFEAYYRASSSDDKRGQNVDQIEEALALASKQLDANYDELFEPFLNDLNHFGLELMSPLHSPRIVALIEGAAVLRGSTRIQYPSGDAQYPLPEGHNGLGYSKLIFTILQIRGFIESCSQASPQPALQVLFIEEPEAHLHPQMQETFIKNIEEYIKNKTDRNVQVVITTHSSHMVARSGFSKIRYFDATERHVTIKDLSTFQANVKKTRDGRETLRFLEQYMELHRCDMFFADKIILVEGTAERLLLPRMIGRCAARLQHQYVSVIEVGDAYAIRFRSLLEFLNVKTLIITDIDSVDPSQKKRPSCHPATLGAGTSNSTLKKWLPGKDAITDLLATPTQDKMSKKVRVAYQVPEEPNGTFGRSFEDAFIIANASVLADNLSGLALKGHFERTVGERPSGASIESKAYQIAENLRDHKTDFAFDAMLLDGWKVPLYIDEGLQWLTLP</sequence>
<evidence type="ECO:0000259" key="1">
    <source>
        <dbReference type="SMART" id="SM00382"/>
    </source>
</evidence>
<dbReference type="InterPro" id="IPR051396">
    <property type="entry name" value="Bact_Antivir_Def_Nuclease"/>
</dbReference>
<protein>
    <submittedName>
        <fullName evidence="2">AAA family ATPase</fullName>
    </submittedName>
</protein>
<dbReference type="SUPFAM" id="SSF52540">
    <property type="entry name" value="P-loop containing nucleoside triphosphate hydrolases"/>
    <property type="match status" value="1"/>
</dbReference>
<name>A0AAU8J4C3_9ACTN</name>
<evidence type="ECO:0000313" key="2">
    <source>
        <dbReference type="EMBL" id="XCJ75076.1"/>
    </source>
</evidence>
<dbReference type="InterPro" id="IPR003593">
    <property type="entry name" value="AAA+_ATPase"/>
</dbReference>
<dbReference type="InterPro" id="IPR034139">
    <property type="entry name" value="TOPRIM_OLD"/>
</dbReference>
<dbReference type="SMART" id="SM00382">
    <property type="entry name" value="AAA"/>
    <property type="match status" value="1"/>
</dbReference>